<dbReference type="SUPFAM" id="SSF50494">
    <property type="entry name" value="Trypsin-like serine proteases"/>
    <property type="match status" value="1"/>
</dbReference>
<dbReference type="PROSITE" id="PS50240">
    <property type="entry name" value="TRYPSIN_DOM"/>
    <property type="match status" value="1"/>
</dbReference>
<dbReference type="InterPro" id="IPR033116">
    <property type="entry name" value="TRYPSIN_SER"/>
</dbReference>
<evidence type="ECO:0000259" key="4">
    <source>
        <dbReference type="PROSITE" id="PS50240"/>
    </source>
</evidence>
<evidence type="ECO:0000256" key="2">
    <source>
        <dbReference type="ARBA" id="ARBA00023157"/>
    </source>
</evidence>
<evidence type="ECO:0000256" key="3">
    <source>
        <dbReference type="ARBA" id="ARBA00024195"/>
    </source>
</evidence>
<evidence type="ECO:0000313" key="6">
    <source>
        <dbReference type="Proteomes" id="UP000472273"/>
    </source>
</evidence>
<dbReference type="InterPro" id="IPR001314">
    <property type="entry name" value="Peptidase_S1A"/>
</dbReference>
<dbReference type="AlphaFoldDB" id="A0A670YSZ9"/>
<dbReference type="InterPro" id="IPR043504">
    <property type="entry name" value="Peptidase_S1_PA_chymotrypsin"/>
</dbReference>
<dbReference type="GeneTree" id="ENSGT00940000163237"/>
<dbReference type="OMA" id="QILNVEY"/>
<dbReference type="InterPro" id="IPR001254">
    <property type="entry name" value="Trypsin_dom"/>
</dbReference>
<dbReference type="FunFam" id="2.40.10.10:FF:000002">
    <property type="entry name" value="Transmembrane protease serine"/>
    <property type="match status" value="1"/>
</dbReference>
<comment type="similarity">
    <text evidence="1">Belongs to the peptidase S1 family. Snake venom subfamily.</text>
</comment>
<keyword evidence="2" id="KW-1015">Disulfide bond</keyword>
<protein>
    <recommendedName>
        <fullName evidence="4">Peptidase S1 domain-containing protein</fullName>
    </recommendedName>
</protein>
<dbReference type="InterPro" id="IPR009003">
    <property type="entry name" value="Peptidase_S1_PA"/>
</dbReference>
<dbReference type="PRINTS" id="PR00722">
    <property type="entry name" value="CHYMOTRYPSIN"/>
</dbReference>
<comment type="similarity">
    <text evidence="3">Belongs to the peptidase S1 family. CLIP subfamily.</text>
</comment>
<dbReference type="GO" id="GO:0035821">
    <property type="term" value="P:modulation of process of another organism"/>
    <property type="evidence" value="ECO:0007669"/>
    <property type="project" value="UniProtKB-ARBA"/>
</dbReference>
<evidence type="ECO:0000313" key="5">
    <source>
        <dbReference type="Ensembl" id="ENSPTXP00000014925.1"/>
    </source>
</evidence>
<dbReference type="GO" id="GO:0006508">
    <property type="term" value="P:proteolysis"/>
    <property type="evidence" value="ECO:0007669"/>
    <property type="project" value="InterPro"/>
</dbReference>
<dbReference type="PANTHER" id="PTHR24253:SF52">
    <property type="entry name" value="TRANSMEMBRANE PROTEASE SERINE 11C"/>
    <property type="match status" value="1"/>
</dbReference>
<proteinExistence type="inferred from homology"/>
<dbReference type="CDD" id="cd00190">
    <property type="entry name" value="Tryp_SPc"/>
    <property type="match status" value="1"/>
</dbReference>
<keyword evidence="6" id="KW-1185">Reference proteome</keyword>
<dbReference type="GO" id="GO:0004252">
    <property type="term" value="F:serine-type endopeptidase activity"/>
    <property type="evidence" value="ECO:0007669"/>
    <property type="project" value="InterPro"/>
</dbReference>
<dbReference type="SMART" id="SM00020">
    <property type="entry name" value="Tryp_SPc"/>
    <property type="match status" value="1"/>
</dbReference>
<dbReference type="GO" id="GO:0005576">
    <property type="term" value="C:extracellular region"/>
    <property type="evidence" value="ECO:0007669"/>
    <property type="project" value="UniProtKB-ARBA"/>
</dbReference>
<sequence>MQIECLLYKLYSLMSFRVRDVRSWTSSFGARLSPPTMKRNLRQIIIHEHYANNVMNHEFDIAVVQISSPVEFTTAVHRVCLPEASYIFPENTTCAVTGFVILGHLHNCPSVRELRQTEVKIIGNEICNKRTVYNGAISSGMLCAGYLEGGSDACQGDSGGPLVTSDSRGIWYLVGIVSWGDECAKPNKPGVYTRVTYYRNWIAFHTGI</sequence>
<dbReference type="PANTHER" id="PTHR24253">
    <property type="entry name" value="TRANSMEMBRANE PROTEASE SERINE"/>
    <property type="match status" value="1"/>
</dbReference>
<reference evidence="5" key="2">
    <citation type="submission" date="2025-09" db="UniProtKB">
        <authorList>
            <consortium name="Ensembl"/>
        </authorList>
    </citation>
    <scope>IDENTIFICATION</scope>
</reference>
<organism evidence="5 6">
    <name type="scientific">Pseudonaja textilis</name>
    <name type="common">Eastern brown snake</name>
    <dbReference type="NCBI Taxonomy" id="8673"/>
    <lineage>
        <taxon>Eukaryota</taxon>
        <taxon>Metazoa</taxon>
        <taxon>Chordata</taxon>
        <taxon>Craniata</taxon>
        <taxon>Vertebrata</taxon>
        <taxon>Euteleostomi</taxon>
        <taxon>Lepidosauria</taxon>
        <taxon>Squamata</taxon>
        <taxon>Bifurcata</taxon>
        <taxon>Unidentata</taxon>
        <taxon>Episquamata</taxon>
        <taxon>Toxicofera</taxon>
        <taxon>Serpentes</taxon>
        <taxon>Colubroidea</taxon>
        <taxon>Elapidae</taxon>
        <taxon>Hydrophiinae</taxon>
        <taxon>Pseudonaja</taxon>
    </lineage>
</organism>
<dbReference type="PROSITE" id="PS00135">
    <property type="entry name" value="TRYPSIN_SER"/>
    <property type="match status" value="1"/>
</dbReference>
<feature type="domain" description="Peptidase S1" evidence="4">
    <location>
        <begin position="1"/>
        <end position="207"/>
    </location>
</feature>
<dbReference type="Proteomes" id="UP000472273">
    <property type="component" value="Unplaced"/>
</dbReference>
<dbReference type="Ensembl" id="ENSPTXT00000015391.1">
    <property type="protein sequence ID" value="ENSPTXP00000014925.1"/>
    <property type="gene ID" value="ENSPTXG00000010318.1"/>
</dbReference>
<name>A0A670YSZ9_PSETE</name>
<accession>A0A670YSZ9</accession>
<dbReference type="Pfam" id="PF00089">
    <property type="entry name" value="Trypsin"/>
    <property type="match status" value="1"/>
</dbReference>
<evidence type="ECO:0000256" key="1">
    <source>
        <dbReference type="ARBA" id="ARBA00009228"/>
    </source>
</evidence>
<dbReference type="Gene3D" id="2.40.10.10">
    <property type="entry name" value="Trypsin-like serine proteases"/>
    <property type="match status" value="2"/>
</dbReference>
<reference evidence="5" key="1">
    <citation type="submission" date="2025-08" db="UniProtKB">
        <authorList>
            <consortium name="Ensembl"/>
        </authorList>
    </citation>
    <scope>IDENTIFICATION</scope>
</reference>